<dbReference type="GO" id="GO:0006508">
    <property type="term" value="P:proteolysis"/>
    <property type="evidence" value="ECO:0007669"/>
    <property type="project" value="UniProtKB-KW"/>
</dbReference>
<dbReference type="GO" id="GO:0008233">
    <property type="term" value="F:peptidase activity"/>
    <property type="evidence" value="ECO:0007669"/>
    <property type="project" value="UniProtKB-KW"/>
</dbReference>
<organism evidence="2">
    <name type="scientific">Parasteatoda tepidariorum</name>
    <name type="common">Common house spider</name>
    <name type="synonym">Achaearanea tepidariorum</name>
    <dbReference type="NCBI Taxonomy" id="114398"/>
    <lineage>
        <taxon>Eukaryota</taxon>
        <taxon>Metazoa</taxon>
        <taxon>Ecdysozoa</taxon>
        <taxon>Arthropoda</taxon>
        <taxon>Chelicerata</taxon>
        <taxon>Arachnida</taxon>
        <taxon>Araneae</taxon>
        <taxon>Araneomorphae</taxon>
        <taxon>Entelegynae</taxon>
        <taxon>Araneoidea</taxon>
        <taxon>Theridiidae</taxon>
        <taxon>Parasteatoda</taxon>
    </lineage>
</organism>
<keyword evidence="2" id="KW-0378">Hydrolase</keyword>
<dbReference type="EMBL" id="IAAA01060243">
    <property type="protein sequence ID" value="LAA12422.1"/>
    <property type="molecule type" value="mRNA"/>
</dbReference>
<feature type="chain" id="PRO_5014675872" evidence="1">
    <location>
        <begin position="19"/>
        <end position="63"/>
    </location>
</feature>
<proteinExistence type="evidence at transcript level"/>
<evidence type="ECO:0000313" key="2">
    <source>
        <dbReference type="EMBL" id="LAA12422.1"/>
    </source>
</evidence>
<name>A0A2L2YW70_PARTP</name>
<keyword evidence="1" id="KW-0732">Signal</keyword>
<sequence>MKLFVGIKLLSVLSLYLGDKHLRVKLAHSRQVSNKLHEVGTPVKIALPRRIFEKSKYPEPHSK</sequence>
<accession>A0A2L2YW70</accession>
<protein>
    <submittedName>
        <fullName evidence="2">Lysosomal aspartic protease</fullName>
    </submittedName>
</protein>
<dbReference type="AlphaFoldDB" id="A0A2L2YW70"/>
<keyword evidence="2" id="KW-0645">Protease</keyword>
<feature type="signal peptide" evidence="1">
    <location>
        <begin position="1"/>
        <end position="18"/>
    </location>
</feature>
<dbReference type="OrthoDB" id="771136at2759"/>
<reference evidence="2" key="1">
    <citation type="journal article" date="2016" name="Mol. Ecol. Resour.">
        <title>Evaluation of the impact of RNA preservation methods of spiders for de novo transcriptome assembly.</title>
        <authorList>
            <person name="Kono N."/>
            <person name="Nakamura H."/>
            <person name="Ito Y."/>
            <person name="Tomita M."/>
            <person name="Arakawa K."/>
        </authorList>
    </citation>
    <scope>NUCLEOTIDE SEQUENCE</scope>
    <source>
        <tissue evidence="2">Whole body</tissue>
    </source>
</reference>
<evidence type="ECO:0000256" key="1">
    <source>
        <dbReference type="SAM" id="SignalP"/>
    </source>
</evidence>